<dbReference type="KEGG" id="lsd:EMK97_02930"/>
<protein>
    <recommendedName>
        <fullName evidence="3">QueD like 2</fullName>
    </recommendedName>
</protein>
<proteinExistence type="predicted"/>
<dbReference type="EMBL" id="CP034759">
    <property type="protein sequence ID" value="QBG37689.1"/>
    <property type="molecule type" value="Genomic_DNA"/>
</dbReference>
<gene>
    <name evidence="1" type="ORF">EMK97_02930</name>
</gene>
<dbReference type="Proteomes" id="UP000290244">
    <property type="component" value="Chromosome"/>
</dbReference>
<dbReference type="Pfam" id="PF11993">
    <property type="entry name" value="VC2046"/>
    <property type="match status" value="1"/>
</dbReference>
<reference evidence="1 2" key="1">
    <citation type="submission" date="2018-12" db="EMBL/GenBank/DDBJ databases">
        <title>Complete genome of Litorilituus sediminis.</title>
        <authorList>
            <person name="Liu A."/>
            <person name="Rong J."/>
        </authorList>
    </citation>
    <scope>NUCLEOTIDE SEQUENCE [LARGE SCALE GENOMIC DNA]</scope>
    <source>
        <strain evidence="1 2">JCM 17549</strain>
    </source>
</reference>
<name>A0A4P6PBI7_9GAMM</name>
<sequence>MPLLHELQLGEQLNECVHQTRRADFALMLAMLADDVREQSQFILPSSQQINSPSNTEQALRAQLELAKAAPISLETMDDISSFNQAQLVQANDLETLRLQNHLNPKAISFRNDAKHIDTQVMTNTSVHCQAKHKQGQSKTVMNQTLSFNAKLWLNAVQQSLVKAPLVA</sequence>
<accession>A0A4P6PBI7</accession>
<evidence type="ECO:0000313" key="2">
    <source>
        <dbReference type="Proteomes" id="UP000290244"/>
    </source>
</evidence>
<organism evidence="1 2">
    <name type="scientific">Litorilituus sediminis</name>
    <dbReference type="NCBI Taxonomy" id="718192"/>
    <lineage>
        <taxon>Bacteria</taxon>
        <taxon>Pseudomonadati</taxon>
        <taxon>Pseudomonadota</taxon>
        <taxon>Gammaproteobacteria</taxon>
        <taxon>Alteromonadales</taxon>
        <taxon>Colwelliaceae</taxon>
        <taxon>Litorilituus</taxon>
    </lineage>
</organism>
<dbReference type="InterPro" id="IPR021879">
    <property type="entry name" value="VC2046_fam"/>
</dbReference>
<dbReference type="OrthoDB" id="7061360at2"/>
<evidence type="ECO:0008006" key="3">
    <source>
        <dbReference type="Google" id="ProtNLM"/>
    </source>
</evidence>
<dbReference type="AlphaFoldDB" id="A0A4P6PBI7"/>
<evidence type="ECO:0000313" key="1">
    <source>
        <dbReference type="EMBL" id="QBG37689.1"/>
    </source>
</evidence>
<keyword evidence="2" id="KW-1185">Reference proteome</keyword>